<evidence type="ECO:0000313" key="4">
    <source>
        <dbReference type="Proteomes" id="UP000178089"/>
    </source>
</evidence>
<dbReference type="Proteomes" id="UP000178089">
    <property type="component" value="Unassembled WGS sequence"/>
</dbReference>
<dbReference type="AlphaFoldDB" id="A0A1G2N036"/>
<feature type="compositionally biased region" description="Polar residues" evidence="1">
    <location>
        <begin position="77"/>
        <end position="104"/>
    </location>
</feature>
<dbReference type="EMBL" id="MHRT01000004">
    <property type="protein sequence ID" value="OHA29448.1"/>
    <property type="molecule type" value="Genomic_DNA"/>
</dbReference>
<evidence type="ECO:0000256" key="1">
    <source>
        <dbReference type="SAM" id="MobiDB-lite"/>
    </source>
</evidence>
<evidence type="ECO:0000256" key="2">
    <source>
        <dbReference type="SAM" id="Phobius"/>
    </source>
</evidence>
<gene>
    <name evidence="3" type="ORF">A3F51_00215</name>
</gene>
<keyword evidence="2" id="KW-0472">Membrane</keyword>
<organism evidence="3 4">
    <name type="scientific">Candidatus Taylorbacteria bacterium RIFCSPHIGHO2_12_FULL_45_16</name>
    <dbReference type="NCBI Taxonomy" id="1802315"/>
    <lineage>
        <taxon>Bacteria</taxon>
        <taxon>Candidatus Tayloriibacteriota</taxon>
    </lineage>
</organism>
<feature type="transmembrane region" description="Helical" evidence="2">
    <location>
        <begin position="7"/>
        <end position="23"/>
    </location>
</feature>
<comment type="caution">
    <text evidence="3">The sequence shown here is derived from an EMBL/GenBank/DDBJ whole genome shotgun (WGS) entry which is preliminary data.</text>
</comment>
<feature type="region of interest" description="Disordered" evidence="1">
    <location>
        <begin position="74"/>
        <end position="104"/>
    </location>
</feature>
<keyword evidence="2" id="KW-0812">Transmembrane</keyword>
<protein>
    <submittedName>
        <fullName evidence="3">Uncharacterized protein</fullName>
    </submittedName>
</protein>
<reference evidence="3 4" key="1">
    <citation type="journal article" date="2016" name="Nat. Commun.">
        <title>Thousands of microbial genomes shed light on interconnected biogeochemical processes in an aquifer system.</title>
        <authorList>
            <person name="Anantharaman K."/>
            <person name="Brown C.T."/>
            <person name="Hug L.A."/>
            <person name="Sharon I."/>
            <person name="Castelle C.J."/>
            <person name="Probst A.J."/>
            <person name="Thomas B.C."/>
            <person name="Singh A."/>
            <person name="Wilkins M.J."/>
            <person name="Karaoz U."/>
            <person name="Brodie E.L."/>
            <person name="Williams K.H."/>
            <person name="Hubbard S.S."/>
            <person name="Banfield J.F."/>
        </authorList>
    </citation>
    <scope>NUCLEOTIDE SEQUENCE [LARGE SCALE GENOMIC DNA]</scope>
</reference>
<evidence type="ECO:0000313" key="3">
    <source>
        <dbReference type="EMBL" id="OHA29448.1"/>
    </source>
</evidence>
<proteinExistence type="predicted"/>
<sequence>MSKRQFLIILGVWVMVFLFLGFPTTWDKVLSLVTGVLIIVVASKFKPATREILPEHLSYIEHKSVKPIESVAKPIDSSKQQTTITSPTLANPTGTITSTDAMAS</sequence>
<name>A0A1G2N036_9BACT</name>
<accession>A0A1G2N036</accession>
<dbReference type="STRING" id="1802315.A3F51_00215"/>
<keyword evidence="2" id="KW-1133">Transmembrane helix</keyword>